<evidence type="ECO:0000313" key="2">
    <source>
        <dbReference type="EMBL" id="ADE02217.1"/>
    </source>
</evidence>
<protein>
    <submittedName>
        <fullName evidence="2">Uncharacterized protein</fullName>
    </submittedName>
</protein>
<geneLocation type="plasmid" evidence="2 3">
    <name>pHV4</name>
</geneLocation>
<organism evidence="2 3">
    <name type="scientific">Haloferax volcanii (strain ATCC 29605 / DSM 3757 / JCM 8879 / NBRC 14742 / NCIMB 2012 / VKM B-1768 / DS2)</name>
    <name type="common">Halobacterium volcanii</name>
    <dbReference type="NCBI Taxonomy" id="309800"/>
    <lineage>
        <taxon>Archaea</taxon>
        <taxon>Methanobacteriati</taxon>
        <taxon>Methanobacteriota</taxon>
        <taxon>Stenosarchaea group</taxon>
        <taxon>Halobacteria</taxon>
        <taxon>Halobacteriales</taxon>
        <taxon>Haloferacaceae</taxon>
        <taxon>Haloferax</taxon>
    </lineage>
</organism>
<keyword evidence="3" id="KW-1185">Reference proteome</keyword>
<dbReference type="EnsemblBacteria" id="ADE02217">
    <property type="protein sequence ID" value="ADE02217"/>
    <property type="gene ID" value="HVO_A0542"/>
</dbReference>
<evidence type="ECO:0000256" key="1">
    <source>
        <dbReference type="SAM" id="MobiDB-lite"/>
    </source>
</evidence>
<proteinExistence type="predicted"/>
<gene>
    <name evidence="2" type="ordered locus">HVO_A0542</name>
</gene>
<feature type="region of interest" description="Disordered" evidence="1">
    <location>
        <begin position="1"/>
        <end position="44"/>
    </location>
</feature>
<dbReference type="AlphaFoldDB" id="D4GRK4"/>
<dbReference type="HOGENOM" id="CLU_3210692_0_0_2"/>
<dbReference type="EMBL" id="CP001955">
    <property type="protein sequence ID" value="ADE02217.1"/>
    <property type="molecule type" value="Genomic_DNA"/>
</dbReference>
<keyword evidence="2" id="KW-0614">Plasmid</keyword>
<dbReference type="KEGG" id="hvo:HVO_A0542"/>
<evidence type="ECO:0000313" key="3">
    <source>
        <dbReference type="Proteomes" id="UP000008243"/>
    </source>
</evidence>
<feature type="compositionally biased region" description="Basic and acidic residues" evidence="1">
    <location>
        <begin position="13"/>
        <end position="35"/>
    </location>
</feature>
<name>D4GRK4_HALVD</name>
<reference evidence="2 3" key="1">
    <citation type="journal article" date="2010" name="PLoS ONE">
        <title>The complete genome sequence of Haloferax volcanii DS2, a model archaeon.</title>
        <authorList>
            <person name="Hartman A.L."/>
            <person name="Norais C."/>
            <person name="Badger J.H."/>
            <person name="Delmas S."/>
            <person name="Haldenby S."/>
            <person name="Madupu R."/>
            <person name="Robinson J."/>
            <person name="Khouri H."/>
            <person name="Ren Q."/>
            <person name="Lowe T.M."/>
            <person name="Maupin-Furlow J."/>
            <person name="Pohlschroder M."/>
            <person name="Daniels C."/>
            <person name="Pfeiffer F."/>
            <person name="Allers T."/>
            <person name="Eisen J.A."/>
        </authorList>
    </citation>
    <scope>NUCLEOTIDE SEQUENCE [LARGE SCALE GENOMIC DNA]</scope>
    <source>
        <strain evidence="3">ATCC 29605 / DSM 3757 / JCM 8879 / NBRC 14742 / NCIMB 2012 / VKM B-1768 / DS2</strain>
    </source>
</reference>
<sequence length="44" mass="4836">MTDTTDATDASDEQGREEPLDTVRRDAGEGIRNGEHAQYVSTHC</sequence>
<dbReference type="Proteomes" id="UP000008243">
    <property type="component" value="Plasmid pHV4"/>
</dbReference>
<accession>D4GRK4</accession>